<feature type="domain" description="DNA polymerase III delta N-terminal" evidence="10">
    <location>
        <begin position="21"/>
        <end position="126"/>
    </location>
</feature>
<dbReference type="GO" id="GO:0006261">
    <property type="term" value="P:DNA-templated DNA replication"/>
    <property type="evidence" value="ECO:0007669"/>
    <property type="project" value="TreeGrafter"/>
</dbReference>
<dbReference type="Gene3D" id="1.20.272.10">
    <property type="match status" value="1"/>
</dbReference>
<comment type="caution">
    <text evidence="12">The sequence shown here is derived from an EMBL/GenBank/DDBJ whole genome shotgun (WGS) entry which is preliminary data.</text>
</comment>
<keyword evidence="3 12" id="KW-0808">Transferase</keyword>
<dbReference type="NCBIfam" id="TIGR01128">
    <property type="entry name" value="holA"/>
    <property type="match status" value="1"/>
</dbReference>
<evidence type="ECO:0000256" key="4">
    <source>
        <dbReference type="ARBA" id="ARBA00022695"/>
    </source>
</evidence>
<dbReference type="CDD" id="cd18138">
    <property type="entry name" value="HLD_clamp_pol_III_delta"/>
    <property type="match status" value="1"/>
</dbReference>
<evidence type="ECO:0000256" key="5">
    <source>
        <dbReference type="ARBA" id="ARBA00022705"/>
    </source>
</evidence>
<sequence length="339" mass="39875">MQKILPEALEVILNKELRPVYFLIGQDLLLVNETKELIIQFARKNDFDEQIEMTVSNETNWEDLFEKMQSIGLFFNRQIVILNLPENINAAYQKKLQEFVSLIHSDLLIIFHFPRFTKTIEKQPWIAQISPLAINCQTPDGTKLSAWLTQRAKVMNLQLDSEANQLLCYSYEGNLLALKQALQLLQLRFPEGKISFNKVKEVIEQSAQFTPFQWIDALLEGKISRALRILSHLKNEDVSPIILLRIIQKELLILLDLTGTNLQNVALNQPLISDNLRMEFDRLKIWQNKRSFYQSAISRLTYYQLFHLCQQLAELERKIKKDFSDEIWLELERFSFKFK</sequence>
<dbReference type="SUPFAM" id="SSF48019">
    <property type="entry name" value="post-AAA+ oligomerization domain-like"/>
    <property type="match status" value="1"/>
</dbReference>
<proteinExistence type="inferred from homology"/>
<dbReference type="EMBL" id="JASAYJ010000014">
    <property type="protein sequence ID" value="MDP8187560.1"/>
    <property type="molecule type" value="Genomic_DNA"/>
</dbReference>
<dbReference type="InterPro" id="IPR032780">
    <property type="entry name" value="DNA_pol3_delt_C"/>
</dbReference>
<dbReference type="InterPro" id="IPR005790">
    <property type="entry name" value="DNA_polIII_delta"/>
</dbReference>
<evidence type="ECO:0000256" key="3">
    <source>
        <dbReference type="ARBA" id="ARBA00022679"/>
    </source>
</evidence>
<dbReference type="Pfam" id="PF14840">
    <property type="entry name" value="DNA_pol3_delt_C"/>
    <property type="match status" value="1"/>
</dbReference>
<dbReference type="AlphaFoldDB" id="A0AAQ4LZU7"/>
<gene>
    <name evidence="12" type="primary">holA</name>
    <name evidence="12" type="ORF">QJU78_07235</name>
</gene>
<dbReference type="GO" id="GO:0009360">
    <property type="term" value="C:DNA polymerase III complex"/>
    <property type="evidence" value="ECO:0007669"/>
    <property type="project" value="UniProtKB-UniRule"/>
</dbReference>
<dbReference type="GO" id="GO:0003677">
    <property type="term" value="F:DNA binding"/>
    <property type="evidence" value="ECO:0007669"/>
    <property type="project" value="InterPro"/>
</dbReference>
<evidence type="ECO:0000313" key="12">
    <source>
        <dbReference type="EMBL" id="MDP8187560.1"/>
    </source>
</evidence>
<evidence type="ECO:0000259" key="11">
    <source>
        <dbReference type="Pfam" id="PF14840"/>
    </source>
</evidence>
<comment type="similarity">
    <text evidence="7">Belongs to the DNA polymerase HolA subunit family.</text>
</comment>
<protein>
    <recommendedName>
        <fullName evidence="2 9">DNA polymerase III subunit delta</fullName>
        <ecNumber evidence="1 9">2.7.7.7</ecNumber>
    </recommendedName>
</protein>
<dbReference type="SUPFAM" id="SSF52540">
    <property type="entry name" value="P-loop containing nucleoside triphosphate hydrolases"/>
    <property type="match status" value="1"/>
</dbReference>
<dbReference type="InterPro" id="IPR010372">
    <property type="entry name" value="DNA_pol3_delta_N"/>
</dbReference>
<dbReference type="PANTHER" id="PTHR34388">
    <property type="entry name" value="DNA POLYMERASE III SUBUNIT DELTA"/>
    <property type="match status" value="1"/>
</dbReference>
<dbReference type="Proteomes" id="UP001230466">
    <property type="component" value="Unassembled WGS sequence"/>
</dbReference>
<keyword evidence="6" id="KW-0239">DNA-directed DNA polymerase</keyword>
<comment type="catalytic activity">
    <reaction evidence="8">
        <text>DNA(n) + a 2'-deoxyribonucleoside 5'-triphosphate = DNA(n+1) + diphosphate</text>
        <dbReference type="Rhea" id="RHEA:22508"/>
        <dbReference type="Rhea" id="RHEA-COMP:17339"/>
        <dbReference type="Rhea" id="RHEA-COMP:17340"/>
        <dbReference type="ChEBI" id="CHEBI:33019"/>
        <dbReference type="ChEBI" id="CHEBI:61560"/>
        <dbReference type="ChEBI" id="CHEBI:173112"/>
        <dbReference type="EC" id="2.7.7.7"/>
    </reaction>
</comment>
<evidence type="ECO:0000256" key="2">
    <source>
        <dbReference type="ARBA" id="ARBA00017703"/>
    </source>
</evidence>
<keyword evidence="4 12" id="KW-0548">Nucleotidyltransferase</keyword>
<dbReference type="RefSeq" id="WP_211598393.1">
    <property type="nucleotide sequence ID" value="NZ_JAGRQI010000014.1"/>
</dbReference>
<dbReference type="PANTHER" id="PTHR34388:SF1">
    <property type="entry name" value="DNA POLYMERASE III SUBUNIT DELTA"/>
    <property type="match status" value="1"/>
</dbReference>
<evidence type="ECO:0000313" key="13">
    <source>
        <dbReference type="Proteomes" id="UP001230466"/>
    </source>
</evidence>
<organism evidence="12 13">
    <name type="scientific">Pasteurella atlantica</name>
    <dbReference type="NCBI Taxonomy" id="2827233"/>
    <lineage>
        <taxon>Bacteria</taxon>
        <taxon>Pseudomonadati</taxon>
        <taxon>Pseudomonadota</taxon>
        <taxon>Gammaproteobacteria</taxon>
        <taxon>Pasteurellales</taxon>
        <taxon>Pasteurellaceae</taxon>
        <taxon>Pasteurella</taxon>
    </lineage>
</organism>
<dbReference type="Gene3D" id="1.10.8.60">
    <property type="match status" value="1"/>
</dbReference>
<evidence type="ECO:0000256" key="6">
    <source>
        <dbReference type="ARBA" id="ARBA00022932"/>
    </source>
</evidence>
<dbReference type="InterPro" id="IPR008921">
    <property type="entry name" value="DNA_pol3_clamp-load_cplx_C"/>
</dbReference>
<evidence type="ECO:0000259" key="10">
    <source>
        <dbReference type="Pfam" id="PF06144"/>
    </source>
</evidence>
<dbReference type="GeneID" id="300271726"/>
<evidence type="ECO:0000256" key="7">
    <source>
        <dbReference type="ARBA" id="ARBA00034754"/>
    </source>
</evidence>
<keyword evidence="5" id="KW-0235">DNA replication</keyword>
<accession>A0AAQ4LZU7</accession>
<feature type="domain" description="DNA polymerase III subunit delta C-terminal" evidence="11">
    <location>
        <begin position="211"/>
        <end position="336"/>
    </location>
</feature>
<dbReference type="Gene3D" id="3.40.50.300">
    <property type="entry name" value="P-loop containing nucleotide triphosphate hydrolases"/>
    <property type="match status" value="1"/>
</dbReference>
<dbReference type="InterPro" id="IPR027417">
    <property type="entry name" value="P-loop_NTPase"/>
</dbReference>
<dbReference type="GO" id="GO:0003887">
    <property type="term" value="F:DNA-directed DNA polymerase activity"/>
    <property type="evidence" value="ECO:0007669"/>
    <property type="project" value="UniProtKB-UniRule"/>
</dbReference>
<reference evidence="12" key="1">
    <citation type="journal article" date="2023" name="Front. Microbiol.">
        <title>Phylogeography and host specificity of Pasteurellaceae pathogenic to sea-farmed fish in the north-east Atlantic.</title>
        <authorList>
            <person name="Gulla S."/>
            <person name="Colquhoun D.J."/>
            <person name="Olsen A.B."/>
            <person name="Spilsberg B."/>
            <person name="Lagesen K."/>
            <person name="Aakesson C.P."/>
            <person name="Strom S."/>
            <person name="Manji F."/>
            <person name="Birkbeck T.H."/>
            <person name="Nilsen H.K."/>
        </authorList>
    </citation>
    <scope>NUCLEOTIDE SEQUENCE</scope>
    <source>
        <strain evidence="12">VIB1234</strain>
    </source>
</reference>
<evidence type="ECO:0000256" key="9">
    <source>
        <dbReference type="NCBIfam" id="TIGR01128"/>
    </source>
</evidence>
<evidence type="ECO:0000256" key="8">
    <source>
        <dbReference type="ARBA" id="ARBA00049244"/>
    </source>
</evidence>
<dbReference type="Pfam" id="PF06144">
    <property type="entry name" value="DNA_pol3_delta"/>
    <property type="match status" value="1"/>
</dbReference>
<evidence type="ECO:0000256" key="1">
    <source>
        <dbReference type="ARBA" id="ARBA00012417"/>
    </source>
</evidence>
<name>A0AAQ4LZU7_9PAST</name>
<dbReference type="EC" id="2.7.7.7" evidence="1 9"/>